<evidence type="ECO:0000313" key="2">
    <source>
        <dbReference type="EMBL" id="ALC15427.1"/>
    </source>
</evidence>
<dbReference type="PATRIC" id="fig|1603606.3.peg.696"/>
<dbReference type="STRING" id="1603606.DSOUD_0639"/>
<sequence>MVFSVPEVAALRRRTFFRRCLLLASLLGVMGVTAGAARGSEPQAEFNVGAPQPPKESVIQVIFGLPLAMPTERGTLVLEAFFDRNGNGLQEAGEEDLPGELTCSVDGIDYGLPAFIPGLKRNGNFEIRCRGERFAPTGTSRDVFIERRGQIVRVDLPCLPVDVAPPTPEKPKK</sequence>
<dbReference type="AlphaFoldDB" id="A0A0M4CYI2"/>
<dbReference type="EMBL" id="CP010802">
    <property type="protein sequence ID" value="ALC15427.1"/>
    <property type="molecule type" value="Genomic_DNA"/>
</dbReference>
<organism evidence="2 3">
    <name type="scientific">Desulfuromonas soudanensis</name>
    <dbReference type="NCBI Taxonomy" id="1603606"/>
    <lineage>
        <taxon>Bacteria</taxon>
        <taxon>Pseudomonadati</taxon>
        <taxon>Thermodesulfobacteriota</taxon>
        <taxon>Desulfuromonadia</taxon>
        <taxon>Desulfuromonadales</taxon>
        <taxon>Desulfuromonadaceae</taxon>
        <taxon>Desulfuromonas</taxon>
    </lineage>
</organism>
<proteinExistence type="predicted"/>
<evidence type="ECO:0000313" key="3">
    <source>
        <dbReference type="Proteomes" id="UP000057158"/>
    </source>
</evidence>
<reference evidence="2 3" key="1">
    <citation type="submission" date="2015-07" db="EMBL/GenBank/DDBJ databases">
        <title>Isolation and Genomic Characterization of a Novel Halophilic Metal-Reducing Deltaproteobacterium from the Deep Subsurface.</title>
        <authorList>
            <person name="Badalamenti J.P."/>
            <person name="Summers Z.M."/>
            <person name="Gralnick J.A."/>
            <person name="Bond D.R."/>
        </authorList>
    </citation>
    <scope>NUCLEOTIDE SEQUENCE [LARGE SCALE GENOMIC DNA]</scope>
    <source>
        <strain evidence="2 3">WTL</strain>
    </source>
</reference>
<name>A0A0M4CYI2_9BACT</name>
<feature type="signal peptide" evidence="1">
    <location>
        <begin position="1"/>
        <end position="36"/>
    </location>
</feature>
<evidence type="ECO:0000256" key="1">
    <source>
        <dbReference type="SAM" id="SignalP"/>
    </source>
</evidence>
<keyword evidence="3" id="KW-1185">Reference proteome</keyword>
<keyword evidence="1" id="KW-0732">Signal</keyword>
<dbReference type="Proteomes" id="UP000057158">
    <property type="component" value="Chromosome"/>
</dbReference>
<dbReference type="OrthoDB" id="5402382at2"/>
<protein>
    <submittedName>
        <fullName evidence="2">Uncharacterized protein</fullName>
    </submittedName>
</protein>
<accession>A0A0M4CYI2</accession>
<gene>
    <name evidence="2" type="ORF">DSOUD_0639</name>
</gene>
<dbReference type="KEGG" id="des:DSOUD_0639"/>
<feature type="chain" id="PRO_5005791706" evidence="1">
    <location>
        <begin position="37"/>
        <end position="173"/>
    </location>
</feature>
<dbReference type="RefSeq" id="WP_053549639.1">
    <property type="nucleotide sequence ID" value="NZ_CP010802.1"/>
</dbReference>